<evidence type="ECO:0000313" key="2">
    <source>
        <dbReference type="EMBL" id="MDH8679604.1"/>
    </source>
</evidence>
<dbReference type="InterPro" id="IPR053959">
    <property type="entry name" value="YvlB/LiaX_N"/>
</dbReference>
<dbReference type="RefSeq" id="WP_281095501.1">
    <property type="nucleotide sequence ID" value="NZ_JARYZI010000014.1"/>
</dbReference>
<evidence type="ECO:0000259" key="1">
    <source>
        <dbReference type="Pfam" id="PF22746"/>
    </source>
</evidence>
<dbReference type="Proteomes" id="UP001158045">
    <property type="component" value="Unassembled WGS sequence"/>
</dbReference>
<comment type="caution">
    <text evidence="2">The sequence shown here is derived from an EMBL/GenBank/DDBJ whole genome shotgun (WGS) entry which is preliminary data.</text>
</comment>
<keyword evidence="3" id="KW-1185">Reference proteome</keyword>
<accession>A0ABT6NGP9</accession>
<gene>
    <name evidence="2" type="ORF">QE109_15700</name>
</gene>
<sequence>MHEDELKILKMIESGTITAEEGMKLLEAIGSTEKKKATSSSKREAKNVRVVVESDHKSTPVDIKLPLGIFKAGVKIGEKFSPEFQGAMAGIDYESVLNAINEGATGEVVSVTTDDGHLVKIYIE</sequence>
<feature type="domain" description="YvlB/LiaX N-terminal" evidence="1">
    <location>
        <begin position="3"/>
        <end position="33"/>
    </location>
</feature>
<reference evidence="2 3" key="1">
    <citation type="submission" date="2023-04" db="EMBL/GenBank/DDBJ databases">
        <title>Fusibacter bizertensis strain WBS, isolated from littoral bottom sediments of the Arctic seas - biochemical and genomic analysis.</title>
        <authorList>
            <person name="Brioukhanov A.L."/>
        </authorList>
    </citation>
    <scope>NUCLEOTIDE SEQUENCE [LARGE SCALE GENOMIC DNA]</scope>
    <source>
        <strain evidence="2 3">WBS</strain>
    </source>
</reference>
<evidence type="ECO:0000313" key="3">
    <source>
        <dbReference type="Proteomes" id="UP001158045"/>
    </source>
</evidence>
<organism evidence="2 3">
    <name type="scientific">Fusibacter bizertensis</name>
    <dbReference type="NCBI Taxonomy" id="1488331"/>
    <lineage>
        <taxon>Bacteria</taxon>
        <taxon>Bacillati</taxon>
        <taxon>Bacillota</taxon>
        <taxon>Clostridia</taxon>
        <taxon>Eubacteriales</taxon>
        <taxon>Eubacteriales Family XII. Incertae Sedis</taxon>
        <taxon>Fusibacter</taxon>
    </lineage>
</organism>
<name>A0ABT6NGP9_9FIRM</name>
<proteinExistence type="predicted"/>
<dbReference type="EMBL" id="JARYZI010000014">
    <property type="protein sequence ID" value="MDH8679604.1"/>
    <property type="molecule type" value="Genomic_DNA"/>
</dbReference>
<protein>
    <recommendedName>
        <fullName evidence="1">YvlB/LiaX N-terminal domain-containing protein</fullName>
    </recommendedName>
</protein>
<dbReference type="Pfam" id="PF22746">
    <property type="entry name" value="SHOCT-like_DUF2089-C"/>
    <property type="match status" value="1"/>
</dbReference>